<evidence type="ECO:0000259" key="1">
    <source>
        <dbReference type="Pfam" id="PF13208"/>
    </source>
</evidence>
<reference evidence="3 4" key="1">
    <citation type="submission" date="2019-06" db="EMBL/GenBank/DDBJ databases">
        <title>Whole genome shotgun sequence of Komagataeibacter hansenii NBRC 14820.</title>
        <authorList>
            <person name="Hosoyama A."/>
            <person name="Uohara A."/>
            <person name="Ohji S."/>
            <person name="Ichikawa N."/>
        </authorList>
    </citation>
    <scope>NUCLEOTIDE SEQUENCE [LARGE SCALE GENOMIC DNA]</scope>
    <source>
        <strain evidence="3 4">NBRC 14820</strain>
    </source>
</reference>
<comment type="caution">
    <text evidence="3">The sequence shown here is derived from an EMBL/GenBank/DDBJ whole genome shotgun (WGS) entry which is preliminary data.</text>
</comment>
<evidence type="ECO:0000313" key="3">
    <source>
        <dbReference type="EMBL" id="GEC63686.1"/>
    </source>
</evidence>
<name>A0ABQ0SEK3_NOVHA</name>
<sequence>MFSWIKRIFSAPEISDTTNKETRKETIASPPTYGLSFNAQHVFPNDEESLERYRQSRIHKKDDARWVCPSEKVTIHGFEITDGMVYVGNFLTAAPDGDWNIDTPAPCLIRPSLKVASGAPQTNLDLGYWPSYTDITPNQRLTYLHWLASGKSDTSYPMGYPFLYFYGLERRLVADSPPIDEEALLVAEVERLRNLFGKNGSFVNYSTELLNFIEMKHAVTDIPRVEAWKPELAALGDHMSPLLQVKLGLHALRGMPLDVDLAMAGILSLPPHLTGLWPRITTTRARPEFIELMRHRFTQKFPHGFRLRDKKESRLDLNYRSASQYLHSSIKFEGIDRLPDPAQLTWTKMIKLCEGAREDLSAFAKVVGKEREHADSMAAALMLPAELGERETVRSFRAWLDDLPQPLADVPLEELGPRCFGSGKAASGLRQARDMSAMLARVGYGMEPDPTYGGTKPGENIILFRISNAQGQLTPVGADFRTAALIMTAIGPAAKALTLGQKLVDALTTRLQLTPHETKRLTARLRLLPERLPTLGRLKTIVESIEPEQQTTIASLAASAALTIGETDQNMMVALERLYEAVGHGRRELYTVLHQSNAAAASCASEPIVIEDGKSRRRGHRIPAPPSKAKSQEGIVIDMSKVGVILRETKEVEEILAPIYEDEAAEIPVPAAATPTLEREMRFVGLGHDQARLLEALVTQPEWPRSGFEAKAHELGLMPDGALEAINEWSYDKFDEELIEDGDPLIINMALLADAPGAAS</sequence>
<proteinExistence type="predicted"/>
<dbReference type="Proteomes" id="UP000319478">
    <property type="component" value="Unassembled WGS sequence"/>
</dbReference>
<dbReference type="InterPro" id="IPR028932">
    <property type="entry name" value="TerB-C"/>
</dbReference>
<dbReference type="InterPro" id="IPR025266">
    <property type="entry name" value="TerB_N"/>
</dbReference>
<accession>A0ABQ0SEK3</accession>
<evidence type="ECO:0000313" key="4">
    <source>
        <dbReference type="Proteomes" id="UP000319478"/>
    </source>
</evidence>
<feature type="domain" description="TerB-C" evidence="2">
    <location>
        <begin position="628"/>
        <end position="752"/>
    </location>
</feature>
<feature type="domain" description="TerB N-terminal" evidence="1">
    <location>
        <begin position="69"/>
        <end position="264"/>
    </location>
</feature>
<dbReference type="EMBL" id="BJNN01000088">
    <property type="protein sequence ID" value="GEC63686.1"/>
    <property type="molecule type" value="Genomic_DNA"/>
</dbReference>
<protein>
    <submittedName>
        <fullName evidence="3">Plasma membrane H+-transporting two-sector ATPase C subunit</fullName>
    </submittedName>
</protein>
<dbReference type="Pfam" id="PF13208">
    <property type="entry name" value="TerB_N"/>
    <property type="match status" value="1"/>
</dbReference>
<keyword evidence="4" id="KW-1185">Reference proteome</keyword>
<organism evidence="3 4">
    <name type="scientific">Novacetimonas hansenii</name>
    <name type="common">Komagataeibacter hansenii</name>
    <dbReference type="NCBI Taxonomy" id="436"/>
    <lineage>
        <taxon>Bacteria</taxon>
        <taxon>Pseudomonadati</taxon>
        <taxon>Pseudomonadota</taxon>
        <taxon>Alphaproteobacteria</taxon>
        <taxon>Acetobacterales</taxon>
        <taxon>Acetobacteraceae</taxon>
        <taxon>Novacetimonas</taxon>
    </lineage>
</organism>
<dbReference type="Pfam" id="PF15615">
    <property type="entry name" value="TerB_C"/>
    <property type="match status" value="1"/>
</dbReference>
<gene>
    <name evidence="3" type="ORF">GHA01_15350</name>
</gene>
<evidence type="ECO:0000259" key="2">
    <source>
        <dbReference type="Pfam" id="PF15615"/>
    </source>
</evidence>
<dbReference type="RefSeq" id="WP_003618664.1">
    <property type="nucleotide sequence ID" value="NZ_BJNN01000088.1"/>
</dbReference>